<sequence length="155" mass="15821">MSVTAPSAAELNVPVATRVISFLQLPPSGPIQTAIIYAPGNADSVAEAASIERAIGAGKGRIRVKRIAVGALGALAGTQVAFVTGGLRGEQDEIAQAATRNHVVTITSDQSCVASARCVVAIATSPRVQITVNRAAARAVDAKFGSAFLMLVKEI</sequence>
<evidence type="ECO:0000313" key="1">
    <source>
        <dbReference type="EMBL" id="MBB6505018.1"/>
    </source>
</evidence>
<dbReference type="Pfam" id="PF13689">
    <property type="entry name" value="DUF4154"/>
    <property type="match status" value="1"/>
</dbReference>
<dbReference type="EMBL" id="JACHBT010000009">
    <property type="protein sequence ID" value="MBB6505018.1"/>
    <property type="molecule type" value="Genomic_DNA"/>
</dbReference>
<name>A0A7X0JCF3_9SPHN</name>
<dbReference type="RefSeq" id="WP_184505593.1">
    <property type="nucleotide sequence ID" value="NZ_JACHBT010000009.1"/>
</dbReference>
<accession>A0A7X0JCF3</accession>
<organism evidence="1 2">
    <name type="scientific">Sphingomonas endophytica</name>
    <dbReference type="NCBI Taxonomy" id="869719"/>
    <lineage>
        <taxon>Bacteria</taxon>
        <taxon>Pseudomonadati</taxon>
        <taxon>Pseudomonadota</taxon>
        <taxon>Alphaproteobacteria</taxon>
        <taxon>Sphingomonadales</taxon>
        <taxon>Sphingomonadaceae</taxon>
        <taxon>Sphingomonas</taxon>
    </lineage>
</organism>
<gene>
    <name evidence="1" type="ORF">F4693_001999</name>
</gene>
<dbReference type="InterPro" id="IPR025293">
    <property type="entry name" value="YfiR/HmsC-like"/>
</dbReference>
<evidence type="ECO:0000313" key="2">
    <source>
        <dbReference type="Proteomes" id="UP000522313"/>
    </source>
</evidence>
<reference evidence="1 2" key="1">
    <citation type="submission" date="2020-08" db="EMBL/GenBank/DDBJ databases">
        <title>The Agave Microbiome: Exploring the role of microbial communities in plant adaptations to desert environments.</title>
        <authorList>
            <person name="Partida-Martinez L.P."/>
        </authorList>
    </citation>
    <scope>NUCLEOTIDE SEQUENCE [LARGE SCALE GENOMIC DNA]</scope>
    <source>
        <strain evidence="1 2">AS3.13</strain>
    </source>
</reference>
<proteinExistence type="predicted"/>
<reference evidence="1 2" key="2">
    <citation type="submission" date="2020-08" db="EMBL/GenBank/DDBJ databases">
        <authorList>
            <person name="Partida-Martinez L."/>
            <person name="Huntemann M."/>
            <person name="Clum A."/>
            <person name="Wang J."/>
            <person name="Palaniappan K."/>
            <person name="Ritter S."/>
            <person name="Chen I.-M."/>
            <person name="Stamatis D."/>
            <person name="Reddy T."/>
            <person name="O'Malley R."/>
            <person name="Daum C."/>
            <person name="Shapiro N."/>
            <person name="Ivanova N."/>
            <person name="Kyrpides N."/>
            <person name="Woyke T."/>
        </authorList>
    </citation>
    <scope>NUCLEOTIDE SEQUENCE [LARGE SCALE GENOMIC DNA]</scope>
    <source>
        <strain evidence="1 2">AS3.13</strain>
    </source>
</reference>
<dbReference type="AlphaFoldDB" id="A0A7X0JCF3"/>
<evidence type="ECO:0008006" key="3">
    <source>
        <dbReference type="Google" id="ProtNLM"/>
    </source>
</evidence>
<dbReference type="Proteomes" id="UP000522313">
    <property type="component" value="Unassembled WGS sequence"/>
</dbReference>
<comment type="caution">
    <text evidence="1">The sequence shown here is derived from an EMBL/GenBank/DDBJ whole genome shotgun (WGS) entry which is preliminary data.</text>
</comment>
<protein>
    <recommendedName>
        <fullName evidence="3">DUF4154 domain-containing protein</fullName>
    </recommendedName>
</protein>